<dbReference type="EMBL" id="MU005572">
    <property type="protein sequence ID" value="KAF2689142.1"/>
    <property type="molecule type" value="Genomic_DNA"/>
</dbReference>
<proteinExistence type="predicted"/>
<evidence type="ECO:0000313" key="2">
    <source>
        <dbReference type="Proteomes" id="UP000799291"/>
    </source>
</evidence>
<evidence type="ECO:0000313" key="1">
    <source>
        <dbReference type="EMBL" id="KAF2689142.1"/>
    </source>
</evidence>
<reference evidence="1" key="1">
    <citation type="journal article" date="2020" name="Stud. Mycol.">
        <title>101 Dothideomycetes genomes: a test case for predicting lifestyles and emergence of pathogens.</title>
        <authorList>
            <person name="Haridas S."/>
            <person name="Albert R."/>
            <person name="Binder M."/>
            <person name="Bloem J."/>
            <person name="Labutti K."/>
            <person name="Salamov A."/>
            <person name="Andreopoulos B."/>
            <person name="Baker S."/>
            <person name="Barry K."/>
            <person name="Bills G."/>
            <person name="Bluhm B."/>
            <person name="Cannon C."/>
            <person name="Castanera R."/>
            <person name="Culley D."/>
            <person name="Daum C."/>
            <person name="Ezra D."/>
            <person name="Gonzalez J."/>
            <person name="Henrissat B."/>
            <person name="Kuo A."/>
            <person name="Liang C."/>
            <person name="Lipzen A."/>
            <person name="Lutzoni F."/>
            <person name="Magnuson J."/>
            <person name="Mondo S."/>
            <person name="Nolan M."/>
            <person name="Ohm R."/>
            <person name="Pangilinan J."/>
            <person name="Park H.-J."/>
            <person name="Ramirez L."/>
            <person name="Alfaro M."/>
            <person name="Sun H."/>
            <person name="Tritt A."/>
            <person name="Yoshinaga Y."/>
            <person name="Zwiers L.-H."/>
            <person name="Turgeon B."/>
            <person name="Goodwin S."/>
            <person name="Spatafora J."/>
            <person name="Crous P."/>
            <person name="Grigoriev I."/>
        </authorList>
    </citation>
    <scope>NUCLEOTIDE SEQUENCE</scope>
    <source>
        <strain evidence="1">CBS 122367</strain>
    </source>
</reference>
<dbReference type="AlphaFoldDB" id="A0A6G1JF16"/>
<organism evidence="1 2">
    <name type="scientific">Lentithecium fluviatile CBS 122367</name>
    <dbReference type="NCBI Taxonomy" id="1168545"/>
    <lineage>
        <taxon>Eukaryota</taxon>
        <taxon>Fungi</taxon>
        <taxon>Dikarya</taxon>
        <taxon>Ascomycota</taxon>
        <taxon>Pezizomycotina</taxon>
        <taxon>Dothideomycetes</taxon>
        <taxon>Pleosporomycetidae</taxon>
        <taxon>Pleosporales</taxon>
        <taxon>Massarineae</taxon>
        <taxon>Lentitheciaceae</taxon>
        <taxon>Lentithecium</taxon>
    </lineage>
</organism>
<protein>
    <submittedName>
        <fullName evidence="1">Uncharacterized protein</fullName>
    </submittedName>
</protein>
<keyword evidence="2" id="KW-1185">Reference proteome</keyword>
<dbReference type="Proteomes" id="UP000799291">
    <property type="component" value="Unassembled WGS sequence"/>
</dbReference>
<sequence length="160" mass="18105">MAGDKKGAKLPLGSKQHSIIAKMVSVNRFLNMKKHSYATDHMRQIVSRKDPTILFDLNQVHTDGVVATEDVVIREAYGANPEITKTLTVEYKGEVLLRDAISACDGRLAAFNLEQTYEKFKMKAETPEYFGIITMKINVKLGNVNHTITLTRILDMERRH</sequence>
<name>A0A6G1JF16_9PLEO</name>
<gene>
    <name evidence="1" type="ORF">K458DRAFT_383801</name>
</gene>
<accession>A0A6G1JF16</accession>